<evidence type="ECO:0000256" key="1">
    <source>
        <dbReference type="SAM" id="SignalP"/>
    </source>
</evidence>
<comment type="caution">
    <text evidence="2">The sequence shown here is derived from an EMBL/GenBank/DDBJ whole genome shotgun (WGS) entry which is preliminary data.</text>
</comment>
<proteinExistence type="predicted"/>
<dbReference type="Proteomes" id="UP000807353">
    <property type="component" value="Unassembled WGS sequence"/>
</dbReference>
<dbReference type="OrthoDB" id="2985022at2759"/>
<feature type="chain" id="PRO_5040266596" evidence="1">
    <location>
        <begin position="24"/>
        <end position="153"/>
    </location>
</feature>
<feature type="signal peptide" evidence="1">
    <location>
        <begin position="1"/>
        <end position="23"/>
    </location>
</feature>
<accession>A0A9P5YB60</accession>
<evidence type="ECO:0000313" key="2">
    <source>
        <dbReference type="EMBL" id="KAF9465464.1"/>
    </source>
</evidence>
<keyword evidence="1" id="KW-0732">Signal</keyword>
<sequence length="153" mass="15608">MNWTPTNTMKFSALSLTIISALALTVTAGPATIKPRLVSEGEVKNWLANTDANITYVGGPADSGLGSRDFATTTVVSCDKRTADICGGTCKVYTGGPTCLDVPGTSCLMATSNVGFCDKGGCGGSCNQFSTCGTRLPSGFCFTPGTRSILVGA</sequence>
<dbReference type="AlphaFoldDB" id="A0A9P5YB60"/>
<reference evidence="2" key="1">
    <citation type="submission" date="2020-11" db="EMBL/GenBank/DDBJ databases">
        <authorList>
            <consortium name="DOE Joint Genome Institute"/>
            <person name="Ahrendt S."/>
            <person name="Riley R."/>
            <person name="Andreopoulos W."/>
            <person name="Labutti K."/>
            <person name="Pangilinan J."/>
            <person name="Ruiz-Duenas F.J."/>
            <person name="Barrasa J.M."/>
            <person name="Sanchez-Garcia M."/>
            <person name="Camarero S."/>
            <person name="Miyauchi S."/>
            <person name="Serrano A."/>
            <person name="Linde D."/>
            <person name="Babiker R."/>
            <person name="Drula E."/>
            <person name="Ayuso-Fernandez I."/>
            <person name="Pacheco R."/>
            <person name="Padilla G."/>
            <person name="Ferreira P."/>
            <person name="Barriuso J."/>
            <person name="Kellner H."/>
            <person name="Castanera R."/>
            <person name="Alfaro M."/>
            <person name="Ramirez L."/>
            <person name="Pisabarro A.G."/>
            <person name="Kuo A."/>
            <person name="Tritt A."/>
            <person name="Lipzen A."/>
            <person name="He G."/>
            <person name="Yan M."/>
            <person name="Ng V."/>
            <person name="Cullen D."/>
            <person name="Martin F."/>
            <person name="Rosso M.-N."/>
            <person name="Henrissat B."/>
            <person name="Hibbett D."/>
            <person name="Martinez A.T."/>
            <person name="Grigoriev I.V."/>
        </authorList>
    </citation>
    <scope>NUCLEOTIDE SEQUENCE</scope>
    <source>
        <strain evidence="2">CBS 247.69</strain>
    </source>
</reference>
<keyword evidence="3" id="KW-1185">Reference proteome</keyword>
<gene>
    <name evidence="2" type="ORF">BDZ94DRAFT_345774</name>
</gene>
<name>A0A9P5YB60_9AGAR</name>
<evidence type="ECO:0000313" key="3">
    <source>
        <dbReference type="Proteomes" id="UP000807353"/>
    </source>
</evidence>
<organism evidence="2 3">
    <name type="scientific">Collybia nuda</name>
    <dbReference type="NCBI Taxonomy" id="64659"/>
    <lineage>
        <taxon>Eukaryota</taxon>
        <taxon>Fungi</taxon>
        <taxon>Dikarya</taxon>
        <taxon>Basidiomycota</taxon>
        <taxon>Agaricomycotina</taxon>
        <taxon>Agaricomycetes</taxon>
        <taxon>Agaricomycetidae</taxon>
        <taxon>Agaricales</taxon>
        <taxon>Tricholomatineae</taxon>
        <taxon>Clitocybaceae</taxon>
        <taxon>Collybia</taxon>
    </lineage>
</organism>
<protein>
    <submittedName>
        <fullName evidence="2">Uncharacterized protein</fullName>
    </submittedName>
</protein>
<dbReference type="EMBL" id="MU150247">
    <property type="protein sequence ID" value="KAF9465464.1"/>
    <property type="molecule type" value="Genomic_DNA"/>
</dbReference>